<protein>
    <recommendedName>
        <fullName evidence="2">TerD domain-containing protein</fullName>
    </recommendedName>
</protein>
<dbReference type="AlphaFoldDB" id="A0AA44TG51"/>
<dbReference type="Pfam" id="PF02342">
    <property type="entry name" value="TerD"/>
    <property type="match status" value="1"/>
</dbReference>
<dbReference type="RefSeq" id="WP_098522841.1">
    <property type="nucleotide sequence ID" value="NZ_NUYJ01000025.1"/>
</dbReference>
<dbReference type="InterPro" id="IPR051324">
    <property type="entry name" value="Stress/Tellurium_Resist"/>
</dbReference>
<dbReference type="CDD" id="cd06974">
    <property type="entry name" value="TerD_like"/>
    <property type="match status" value="2"/>
</dbReference>
<feature type="domain" description="TerD" evidence="2">
    <location>
        <begin position="1"/>
        <end position="190"/>
    </location>
</feature>
<dbReference type="PIRSF" id="PIRSF037118">
    <property type="entry name" value="Tellurite_resistance_TerA"/>
    <property type="match status" value="1"/>
</dbReference>
<dbReference type="PANTHER" id="PTHR32097:SF4">
    <property type="entry name" value="GENERAL STRESS PROTEIN 16U"/>
    <property type="match status" value="1"/>
</dbReference>
<dbReference type="InterPro" id="IPR017115">
    <property type="entry name" value="Tellurite_resistance_TerA"/>
</dbReference>
<evidence type="ECO:0000313" key="4">
    <source>
        <dbReference type="Proteomes" id="UP000226357"/>
    </source>
</evidence>
<reference evidence="3 4" key="1">
    <citation type="submission" date="2017-09" db="EMBL/GenBank/DDBJ databases">
        <title>Large-scale bioinformatics analysis of Bacillus genomes uncovers conserved roles of natural products in bacterial physiology.</title>
        <authorList>
            <consortium name="Agbiome Team Llc"/>
            <person name="Bleich R.M."/>
            <person name="Grubbs K.J."/>
            <person name="Santa Maria K.C."/>
            <person name="Allen S.E."/>
            <person name="Farag S."/>
            <person name="Shank E.A."/>
            <person name="Bowers A."/>
        </authorList>
    </citation>
    <scope>NUCLEOTIDE SEQUENCE [LARGE SCALE GENOMIC DNA]</scope>
    <source>
        <strain evidence="3 4">AFS067272</strain>
    </source>
</reference>
<organism evidence="3 4">
    <name type="scientific">Bacillus cereus</name>
    <dbReference type="NCBI Taxonomy" id="1396"/>
    <lineage>
        <taxon>Bacteria</taxon>
        <taxon>Bacillati</taxon>
        <taxon>Bacillota</taxon>
        <taxon>Bacilli</taxon>
        <taxon>Bacillales</taxon>
        <taxon>Bacillaceae</taxon>
        <taxon>Bacillus</taxon>
        <taxon>Bacillus cereus group</taxon>
    </lineage>
</organism>
<dbReference type="Proteomes" id="UP000226357">
    <property type="component" value="Unassembled WGS sequence"/>
</dbReference>
<dbReference type="InterPro" id="IPR003325">
    <property type="entry name" value="TerD"/>
</dbReference>
<evidence type="ECO:0000259" key="2">
    <source>
        <dbReference type="Pfam" id="PF02342"/>
    </source>
</evidence>
<comment type="caution">
    <text evidence="3">The sequence shown here is derived from an EMBL/GenBank/DDBJ whole genome shotgun (WGS) entry which is preliminary data.</text>
</comment>
<name>A0AA44TG51_BACCE</name>
<dbReference type="Gene3D" id="2.60.60.30">
    <property type="entry name" value="sav2460 like domains"/>
    <property type="match status" value="2"/>
</dbReference>
<gene>
    <name evidence="3" type="ORF">COK38_03630</name>
</gene>
<evidence type="ECO:0000256" key="1">
    <source>
        <dbReference type="ARBA" id="ARBA00008775"/>
    </source>
</evidence>
<dbReference type="PANTHER" id="PTHR32097">
    <property type="entry name" value="CAMP-BINDING PROTEIN 1-RELATED"/>
    <property type="match status" value="1"/>
</dbReference>
<proteinExistence type="inferred from homology"/>
<accession>A0AA44TG51</accession>
<comment type="similarity">
    <text evidence="1">Belongs to the CAPAB/TerDEXZ family.</text>
</comment>
<dbReference type="EMBL" id="NVBO01000028">
    <property type="protein sequence ID" value="PFS06064.1"/>
    <property type="molecule type" value="Genomic_DNA"/>
</dbReference>
<evidence type="ECO:0000313" key="3">
    <source>
        <dbReference type="EMBL" id="PFS06064.1"/>
    </source>
</evidence>
<sequence>MPLQLCKGQKVDLTKKNPTLTHIKLGLGWDLPTTSTSNSHAFDLDAAAFLLDATGKLTTTEHIVFYKQPSVLQNAVALSKDNRTGEGSGNDEEISISLSKLPTHIERIMFTITIHEALRRTQTFGQVKNPYVRIIDTANNEEMFRYNLAEPFSTETALIVGECYRYKGGWKFGAIGRGMQGGLIELANQFGLSHIPPNLFEKTKEQMKPSSSPKNINLSKIELKKSGDTINLQKTAKPLGEITVNLNWSKQNAPKQKGFFSSLTANLSPQIDLDLGCLFEFKDGWKGVIQPLGNVFGSYHSEPYIHLDQDDRTGASNKGENLRINGNMIHEIKRILIFSYIYEGVANWSQVDGVATLKQENGPDIVVKMDEHRNGFNTCAIAMLENVNDETFKLQRLVKYFKGHRDMDQYYKWNMNWVAGSK</sequence>